<proteinExistence type="predicted"/>
<evidence type="ECO:0000313" key="1">
    <source>
        <dbReference type="EMBL" id="RIA88485.1"/>
    </source>
</evidence>
<protein>
    <submittedName>
        <fullName evidence="1">Uncharacterized protein</fullName>
    </submittedName>
</protein>
<gene>
    <name evidence="1" type="ORF">C1645_877352</name>
</gene>
<dbReference type="AlphaFoldDB" id="A0A397SWV5"/>
<dbReference type="EMBL" id="QKYT01000261">
    <property type="protein sequence ID" value="RIA88485.1"/>
    <property type="molecule type" value="Genomic_DNA"/>
</dbReference>
<name>A0A397SWV5_9GLOM</name>
<sequence>MEIWRGVWAELSFRKKGNGRSIMVNEFLSEECGWLKLNAQRHQENLSILEEALMLLKLKNNSSKENYFTNASPSSSGPFYTEFLPIHSQQNS</sequence>
<keyword evidence="2" id="KW-1185">Reference proteome</keyword>
<dbReference type="OrthoDB" id="10044727at2759"/>
<evidence type="ECO:0000313" key="2">
    <source>
        <dbReference type="Proteomes" id="UP000265703"/>
    </source>
</evidence>
<comment type="caution">
    <text evidence="1">The sequence shown here is derived from an EMBL/GenBank/DDBJ whole genome shotgun (WGS) entry which is preliminary data.</text>
</comment>
<organism evidence="1 2">
    <name type="scientific">Glomus cerebriforme</name>
    <dbReference type="NCBI Taxonomy" id="658196"/>
    <lineage>
        <taxon>Eukaryota</taxon>
        <taxon>Fungi</taxon>
        <taxon>Fungi incertae sedis</taxon>
        <taxon>Mucoromycota</taxon>
        <taxon>Glomeromycotina</taxon>
        <taxon>Glomeromycetes</taxon>
        <taxon>Glomerales</taxon>
        <taxon>Glomeraceae</taxon>
        <taxon>Glomus</taxon>
    </lineage>
</organism>
<accession>A0A397SWV5</accession>
<dbReference type="Proteomes" id="UP000265703">
    <property type="component" value="Unassembled WGS sequence"/>
</dbReference>
<reference evidence="1 2" key="1">
    <citation type="submission" date="2018-06" db="EMBL/GenBank/DDBJ databases">
        <title>Comparative genomics reveals the genomic features of Rhizophagus irregularis, R. cerebriforme, R. diaphanum and Gigaspora rosea, and their symbiotic lifestyle signature.</title>
        <authorList>
            <person name="Morin E."/>
            <person name="San Clemente H."/>
            <person name="Chen E.C.H."/>
            <person name="De La Providencia I."/>
            <person name="Hainaut M."/>
            <person name="Kuo A."/>
            <person name="Kohler A."/>
            <person name="Murat C."/>
            <person name="Tang N."/>
            <person name="Roy S."/>
            <person name="Loubradou J."/>
            <person name="Henrissat B."/>
            <person name="Grigoriev I.V."/>
            <person name="Corradi N."/>
            <person name="Roux C."/>
            <person name="Martin F.M."/>
        </authorList>
    </citation>
    <scope>NUCLEOTIDE SEQUENCE [LARGE SCALE GENOMIC DNA]</scope>
    <source>
        <strain evidence="1 2">DAOM 227022</strain>
    </source>
</reference>